<dbReference type="SFLD" id="SFLDG01067">
    <property type="entry name" value="SPASM/twitch_domain_containing"/>
    <property type="match status" value="1"/>
</dbReference>
<gene>
    <name evidence="7" type="ORF">CKO31_03820</name>
</gene>
<sequence length="384" mass="42341">MRLGQTQRSCIQLLVLQASSFCNIDCRYCYVRGRDRAERMPDAVLDAVARNLIPSRLTGAELSVCWHAGEPLAVPRAWYEDACTRLAAAARPGQRLVQHVQTNAMLIDDGWLETFQRHGFRVGVSIDGPQPIHDANRVTRRGQGTHRETMQGISRLRAADYPFDVIAVLTAPALDEPDALFDFFASLGARSVGFNIDEIEGPNTQSSLAVADAEGRFRRFLERFLRRHADAGEPFALRPLTQLRSAIAGRVRGAAMIANHQVEPLGILVVGADGALSTFSPELIGTPEPAFGDFVFGNVLAGGPEQILRNPHFRRLRRAVDAGRRRCARRCGYFDLCGGGAPGNKYFESGRVDIDETLYCRLSVQQMLEATLRHLEAAGEDART</sequence>
<dbReference type="PANTHER" id="PTHR43273:SF8">
    <property type="entry name" value="RADICAL SAM DOMAIN PROTEIN"/>
    <property type="match status" value="1"/>
</dbReference>
<comment type="caution">
    <text evidence="7">The sequence shown here is derived from an EMBL/GenBank/DDBJ whole genome shotgun (WGS) entry which is preliminary data.</text>
</comment>
<evidence type="ECO:0000313" key="8">
    <source>
        <dbReference type="Proteomes" id="UP000748752"/>
    </source>
</evidence>
<dbReference type="InterPro" id="IPR013785">
    <property type="entry name" value="Aldolase_TIM"/>
</dbReference>
<dbReference type="NCBIfam" id="TIGR04261">
    <property type="entry name" value="rSAM_GlyRichRpt"/>
    <property type="match status" value="1"/>
</dbReference>
<evidence type="ECO:0000313" key="7">
    <source>
        <dbReference type="EMBL" id="MBK1629882.1"/>
    </source>
</evidence>
<evidence type="ECO:0000259" key="6">
    <source>
        <dbReference type="PROSITE" id="PS51918"/>
    </source>
</evidence>
<keyword evidence="2" id="KW-0949">S-adenosyl-L-methionine</keyword>
<keyword evidence="4" id="KW-0408">Iron</keyword>
<evidence type="ECO:0000256" key="1">
    <source>
        <dbReference type="ARBA" id="ARBA00001966"/>
    </source>
</evidence>
<dbReference type="SFLD" id="SFLDG01386">
    <property type="entry name" value="main_SPASM_domain-containing"/>
    <property type="match status" value="1"/>
</dbReference>
<dbReference type="PANTHER" id="PTHR43273">
    <property type="entry name" value="ANAEROBIC SULFATASE-MATURATING ENZYME HOMOLOG ASLB-RELATED"/>
    <property type="match status" value="1"/>
</dbReference>
<dbReference type="InterPro" id="IPR007197">
    <property type="entry name" value="rSAM"/>
</dbReference>
<dbReference type="PROSITE" id="PS51918">
    <property type="entry name" value="RADICAL_SAM"/>
    <property type="match status" value="1"/>
</dbReference>
<keyword evidence="3" id="KW-0479">Metal-binding</keyword>
<dbReference type="RefSeq" id="WP_200234231.1">
    <property type="nucleotide sequence ID" value="NZ_NRRV01000006.1"/>
</dbReference>
<dbReference type="Proteomes" id="UP000748752">
    <property type="component" value="Unassembled WGS sequence"/>
</dbReference>
<dbReference type="InterPro" id="IPR026357">
    <property type="entry name" value="rSAM_SPASM_GrrM_OscB"/>
</dbReference>
<reference evidence="7 8" key="1">
    <citation type="journal article" date="2020" name="Microorganisms">
        <title>Osmotic Adaptation and Compatible Solute Biosynthesis of Phototrophic Bacteria as Revealed from Genome Analyses.</title>
        <authorList>
            <person name="Imhoff J.F."/>
            <person name="Rahn T."/>
            <person name="Kunzel S."/>
            <person name="Keller A."/>
            <person name="Neulinger S.C."/>
        </authorList>
    </citation>
    <scope>NUCLEOTIDE SEQUENCE [LARGE SCALE GENOMIC DNA]</scope>
    <source>
        <strain evidence="7 8">DSM 6210</strain>
    </source>
</reference>
<dbReference type="SFLD" id="SFLDS00029">
    <property type="entry name" value="Radical_SAM"/>
    <property type="match status" value="1"/>
</dbReference>
<evidence type="ECO:0000256" key="5">
    <source>
        <dbReference type="ARBA" id="ARBA00023014"/>
    </source>
</evidence>
<protein>
    <recommendedName>
        <fullName evidence="6">Radical SAM core domain-containing protein</fullName>
    </recommendedName>
</protein>
<keyword evidence="5" id="KW-0411">Iron-sulfur</keyword>
<accession>A0ABS1CDB6</accession>
<feature type="domain" description="Radical SAM core" evidence="6">
    <location>
        <begin position="5"/>
        <end position="234"/>
    </location>
</feature>
<dbReference type="CDD" id="cd01335">
    <property type="entry name" value="Radical_SAM"/>
    <property type="match status" value="1"/>
</dbReference>
<keyword evidence="8" id="KW-1185">Reference proteome</keyword>
<name>A0ABS1CDB6_9GAMM</name>
<dbReference type="InterPro" id="IPR023867">
    <property type="entry name" value="Sulphatase_maturase_rSAM"/>
</dbReference>
<evidence type="ECO:0000256" key="4">
    <source>
        <dbReference type="ARBA" id="ARBA00023004"/>
    </source>
</evidence>
<evidence type="ECO:0000256" key="2">
    <source>
        <dbReference type="ARBA" id="ARBA00022691"/>
    </source>
</evidence>
<proteinExistence type="predicted"/>
<dbReference type="SFLD" id="SFLDG01072">
    <property type="entry name" value="dehydrogenase_like"/>
    <property type="match status" value="1"/>
</dbReference>
<comment type="cofactor">
    <cofactor evidence="1">
        <name>[4Fe-4S] cluster</name>
        <dbReference type="ChEBI" id="CHEBI:49883"/>
    </cofactor>
</comment>
<dbReference type="Pfam" id="PF04055">
    <property type="entry name" value="Radical_SAM"/>
    <property type="match status" value="1"/>
</dbReference>
<dbReference type="SUPFAM" id="SSF102114">
    <property type="entry name" value="Radical SAM enzymes"/>
    <property type="match status" value="1"/>
</dbReference>
<dbReference type="Gene3D" id="3.20.20.70">
    <property type="entry name" value="Aldolase class I"/>
    <property type="match status" value="1"/>
</dbReference>
<dbReference type="InterPro" id="IPR058240">
    <property type="entry name" value="rSAM_sf"/>
</dbReference>
<evidence type="ECO:0000256" key="3">
    <source>
        <dbReference type="ARBA" id="ARBA00022723"/>
    </source>
</evidence>
<dbReference type="EMBL" id="NRRV01000006">
    <property type="protein sequence ID" value="MBK1629882.1"/>
    <property type="molecule type" value="Genomic_DNA"/>
</dbReference>
<organism evidence="7 8">
    <name type="scientific">Thiohalocapsa halophila</name>
    <dbReference type="NCBI Taxonomy" id="69359"/>
    <lineage>
        <taxon>Bacteria</taxon>
        <taxon>Pseudomonadati</taxon>
        <taxon>Pseudomonadota</taxon>
        <taxon>Gammaproteobacteria</taxon>
        <taxon>Chromatiales</taxon>
        <taxon>Chromatiaceae</taxon>
        <taxon>Thiohalocapsa</taxon>
    </lineage>
</organism>